<evidence type="ECO:0000313" key="1">
    <source>
        <dbReference type="EMBL" id="ORE02395.1"/>
    </source>
</evidence>
<name>A0A1X0QRJ7_RHIZD</name>
<dbReference type="OrthoDB" id="2224690at2759"/>
<accession>A0A1X0QRJ7</accession>
<gene>
    <name evidence="1" type="ORF">BCV72DRAFT_338733</name>
</gene>
<reference evidence="1" key="1">
    <citation type="journal article" date="2016" name="Proc. Natl. Acad. Sci. U.S.A.">
        <title>Lipid metabolic changes in an early divergent fungus govern the establishment of a mutualistic symbiosis with endobacteria.</title>
        <authorList>
            <person name="Lastovetsky O.A."/>
            <person name="Gaspar M.L."/>
            <person name="Mondo S.J."/>
            <person name="LaButti K.M."/>
            <person name="Sandor L."/>
            <person name="Grigoriev I.V."/>
            <person name="Henry S.A."/>
            <person name="Pawlowska T.E."/>
        </authorList>
    </citation>
    <scope>NUCLEOTIDE SEQUENCE [LARGE SCALE GENOMIC DNA]</scope>
    <source>
        <strain evidence="1">ATCC 52814</strain>
    </source>
</reference>
<sequence length="137" mass="15537">MPLIIFGDGLKIKYYVKFKGLRHGVSNKIYRQLKNREGLGGLLLLNINEYKTFNTYNSCLNQDLQNLKCRRGDDKKIHQVLKCNTCSIFWNRNVMAAKNMLLIAHSTWNGQARPNVFKRQIATSNVVASSYSGGAPA</sequence>
<organism evidence="1">
    <name type="scientific">Rhizopus microsporus var. microsporus</name>
    <dbReference type="NCBI Taxonomy" id="86635"/>
    <lineage>
        <taxon>Eukaryota</taxon>
        <taxon>Fungi</taxon>
        <taxon>Fungi incertae sedis</taxon>
        <taxon>Mucoromycota</taxon>
        <taxon>Mucoromycotina</taxon>
        <taxon>Mucoromycetes</taxon>
        <taxon>Mucorales</taxon>
        <taxon>Mucorineae</taxon>
        <taxon>Rhizopodaceae</taxon>
        <taxon>Rhizopus</taxon>
    </lineage>
</organism>
<dbReference type="EMBL" id="KV922053">
    <property type="protein sequence ID" value="ORE02395.1"/>
    <property type="molecule type" value="Genomic_DNA"/>
</dbReference>
<dbReference type="VEuPathDB" id="FungiDB:BCV72DRAFT_338733"/>
<dbReference type="Proteomes" id="UP000242414">
    <property type="component" value="Unassembled WGS sequence"/>
</dbReference>
<proteinExistence type="predicted"/>
<protein>
    <submittedName>
        <fullName evidence="1">Uncharacterized protein</fullName>
    </submittedName>
</protein>
<dbReference type="AlphaFoldDB" id="A0A1X0QRJ7"/>